<evidence type="ECO:0000313" key="2">
    <source>
        <dbReference type="EMBL" id="RVW77148.1"/>
    </source>
</evidence>
<dbReference type="EMBL" id="QGNW01000317">
    <property type="protein sequence ID" value="RVW77148.1"/>
    <property type="molecule type" value="Genomic_DNA"/>
</dbReference>
<feature type="compositionally biased region" description="Basic and acidic residues" evidence="1">
    <location>
        <begin position="145"/>
        <end position="158"/>
    </location>
</feature>
<feature type="region of interest" description="Disordered" evidence="1">
    <location>
        <begin position="1"/>
        <end position="20"/>
    </location>
</feature>
<feature type="region of interest" description="Disordered" evidence="1">
    <location>
        <begin position="105"/>
        <end position="160"/>
    </location>
</feature>
<dbReference type="Proteomes" id="UP000288805">
    <property type="component" value="Unassembled WGS sequence"/>
</dbReference>
<dbReference type="AlphaFoldDB" id="A0A438GY87"/>
<protein>
    <submittedName>
        <fullName evidence="2">Uncharacterized protein</fullName>
    </submittedName>
</protein>
<name>A0A438GY87_VITVI</name>
<sequence>MWRALQKQNRGAKPRKQSTAFQGANLQSKGAIFAHPNQGAKLSPRCENFARTSTVYPAPAEKPLESSTATSLHFGHGKDQRRPFRLPILTDTSTHQPPWERSFATCSGPAIPPSEGEPLLSADTPPGGHPRPVPPATSQSLLGPLRREPSSRVLESHPSHLRQSHLQRNLGFLWGLLPTVIRRPMIVGPPIEGNWIAEIDPSTPRPTLI</sequence>
<reference evidence="2 3" key="1">
    <citation type="journal article" date="2018" name="PLoS Genet.">
        <title>Population sequencing reveals clonal diversity and ancestral inbreeding in the grapevine cultivar Chardonnay.</title>
        <authorList>
            <person name="Roach M.J."/>
            <person name="Johnson D.L."/>
            <person name="Bohlmann J."/>
            <person name="van Vuuren H.J."/>
            <person name="Jones S.J."/>
            <person name="Pretorius I.S."/>
            <person name="Schmidt S.A."/>
            <person name="Borneman A.R."/>
        </authorList>
    </citation>
    <scope>NUCLEOTIDE SEQUENCE [LARGE SCALE GENOMIC DNA]</scope>
    <source>
        <strain evidence="3">cv. Chardonnay</strain>
        <tissue evidence="2">Leaf</tissue>
    </source>
</reference>
<organism evidence="2 3">
    <name type="scientific">Vitis vinifera</name>
    <name type="common">Grape</name>
    <dbReference type="NCBI Taxonomy" id="29760"/>
    <lineage>
        <taxon>Eukaryota</taxon>
        <taxon>Viridiplantae</taxon>
        <taxon>Streptophyta</taxon>
        <taxon>Embryophyta</taxon>
        <taxon>Tracheophyta</taxon>
        <taxon>Spermatophyta</taxon>
        <taxon>Magnoliopsida</taxon>
        <taxon>eudicotyledons</taxon>
        <taxon>Gunneridae</taxon>
        <taxon>Pentapetalae</taxon>
        <taxon>rosids</taxon>
        <taxon>Vitales</taxon>
        <taxon>Vitaceae</taxon>
        <taxon>Viteae</taxon>
        <taxon>Vitis</taxon>
    </lineage>
</organism>
<evidence type="ECO:0000313" key="3">
    <source>
        <dbReference type="Proteomes" id="UP000288805"/>
    </source>
</evidence>
<comment type="caution">
    <text evidence="2">The sequence shown here is derived from an EMBL/GenBank/DDBJ whole genome shotgun (WGS) entry which is preliminary data.</text>
</comment>
<proteinExistence type="predicted"/>
<feature type="region of interest" description="Disordered" evidence="1">
    <location>
        <begin position="61"/>
        <end position="80"/>
    </location>
</feature>
<accession>A0A438GY87</accession>
<gene>
    <name evidence="2" type="ORF">CK203_054248</name>
</gene>
<evidence type="ECO:0000256" key="1">
    <source>
        <dbReference type="SAM" id="MobiDB-lite"/>
    </source>
</evidence>